<keyword evidence="3 5" id="KW-1133">Transmembrane helix</keyword>
<evidence type="ECO:0000259" key="6">
    <source>
        <dbReference type="PROSITE" id="PS50850"/>
    </source>
</evidence>
<dbReference type="Gene3D" id="1.20.1720.10">
    <property type="entry name" value="Multidrug resistance protein D"/>
    <property type="match status" value="1"/>
</dbReference>
<proteinExistence type="predicted"/>
<dbReference type="PROSITE" id="PS50850">
    <property type="entry name" value="MFS"/>
    <property type="match status" value="1"/>
</dbReference>
<evidence type="ECO:0000313" key="8">
    <source>
        <dbReference type="Proteomes" id="UP000054097"/>
    </source>
</evidence>
<reference evidence="7 8" key="1">
    <citation type="submission" date="2014-04" db="EMBL/GenBank/DDBJ databases">
        <authorList>
            <consortium name="DOE Joint Genome Institute"/>
            <person name="Kuo A."/>
            <person name="Zuccaro A."/>
            <person name="Kohler A."/>
            <person name="Nagy L.G."/>
            <person name="Floudas D."/>
            <person name="Copeland A."/>
            <person name="Barry K.W."/>
            <person name="Cichocki N."/>
            <person name="Veneault-Fourrey C."/>
            <person name="LaButti K."/>
            <person name="Lindquist E.A."/>
            <person name="Lipzen A."/>
            <person name="Lundell T."/>
            <person name="Morin E."/>
            <person name="Murat C."/>
            <person name="Sun H."/>
            <person name="Tunlid A."/>
            <person name="Henrissat B."/>
            <person name="Grigoriev I.V."/>
            <person name="Hibbett D.S."/>
            <person name="Martin F."/>
            <person name="Nordberg H.P."/>
            <person name="Cantor M.N."/>
            <person name="Hua S.X."/>
        </authorList>
    </citation>
    <scope>NUCLEOTIDE SEQUENCE [LARGE SCALE GENOMIC DNA]</scope>
    <source>
        <strain evidence="7 8">MAFF 305830</strain>
    </source>
</reference>
<evidence type="ECO:0000256" key="1">
    <source>
        <dbReference type="ARBA" id="ARBA00004141"/>
    </source>
</evidence>
<feature type="transmembrane region" description="Helical" evidence="5">
    <location>
        <begin position="368"/>
        <end position="389"/>
    </location>
</feature>
<evidence type="ECO:0000256" key="4">
    <source>
        <dbReference type="ARBA" id="ARBA00023136"/>
    </source>
</evidence>
<organism evidence="7 8">
    <name type="scientific">Serendipita vermifera MAFF 305830</name>
    <dbReference type="NCBI Taxonomy" id="933852"/>
    <lineage>
        <taxon>Eukaryota</taxon>
        <taxon>Fungi</taxon>
        <taxon>Dikarya</taxon>
        <taxon>Basidiomycota</taxon>
        <taxon>Agaricomycotina</taxon>
        <taxon>Agaricomycetes</taxon>
        <taxon>Sebacinales</taxon>
        <taxon>Serendipitaceae</taxon>
        <taxon>Serendipita</taxon>
    </lineage>
</organism>
<dbReference type="Pfam" id="PF07690">
    <property type="entry name" value="MFS_1"/>
    <property type="match status" value="1"/>
</dbReference>
<dbReference type="PANTHER" id="PTHR23501">
    <property type="entry name" value="MAJOR FACILITATOR SUPERFAMILY"/>
    <property type="match status" value="1"/>
</dbReference>
<evidence type="ECO:0000313" key="7">
    <source>
        <dbReference type="EMBL" id="KIM25858.1"/>
    </source>
</evidence>
<dbReference type="PANTHER" id="PTHR23501:SF198">
    <property type="entry name" value="AZOLE RESISTANCE PROTEIN 1-RELATED"/>
    <property type="match status" value="1"/>
</dbReference>
<reference evidence="8" key="2">
    <citation type="submission" date="2015-01" db="EMBL/GenBank/DDBJ databases">
        <title>Evolutionary Origins and Diversification of the Mycorrhizal Mutualists.</title>
        <authorList>
            <consortium name="DOE Joint Genome Institute"/>
            <consortium name="Mycorrhizal Genomics Consortium"/>
            <person name="Kohler A."/>
            <person name="Kuo A."/>
            <person name="Nagy L.G."/>
            <person name="Floudas D."/>
            <person name="Copeland A."/>
            <person name="Barry K.W."/>
            <person name="Cichocki N."/>
            <person name="Veneault-Fourrey C."/>
            <person name="LaButti K."/>
            <person name="Lindquist E.A."/>
            <person name="Lipzen A."/>
            <person name="Lundell T."/>
            <person name="Morin E."/>
            <person name="Murat C."/>
            <person name="Riley R."/>
            <person name="Ohm R."/>
            <person name="Sun H."/>
            <person name="Tunlid A."/>
            <person name="Henrissat B."/>
            <person name="Grigoriev I.V."/>
            <person name="Hibbett D.S."/>
            <person name="Martin F."/>
        </authorList>
    </citation>
    <scope>NUCLEOTIDE SEQUENCE [LARGE SCALE GENOMIC DNA]</scope>
    <source>
        <strain evidence="8">MAFF 305830</strain>
    </source>
</reference>
<evidence type="ECO:0000256" key="3">
    <source>
        <dbReference type="ARBA" id="ARBA00022989"/>
    </source>
</evidence>
<keyword evidence="4 5" id="KW-0472">Membrane</keyword>
<dbReference type="GO" id="GO:0022857">
    <property type="term" value="F:transmembrane transporter activity"/>
    <property type="evidence" value="ECO:0007669"/>
    <property type="project" value="InterPro"/>
</dbReference>
<dbReference type="STRING" id="933852.A0A0C2WHJ0"/>
<feature type="transmembrane region" description="Helical" evidence="5">
    <location>
        <begin position="204"/>
        <end position="226"/>
    </location>
</feature>
<dbReference type="HOGENOM" id="CLU_000960_22_1_1"/>
<feature type="transmembrane region" description="Helical" evidence="5">
    <location>
        <begin position="437"/>
        <end position="458"/>
    </location>
</feature>
<feature type="transmembrane region" description="Helical" evidence="5">
    <location>
        <begin position="12"/>
        <end position="33"/>
    </location>
</feature>
<comment type="subcellular location">
    <subcellularLocation>
        <location evidence="1">Membrane</location>
        <topology evidence="1">Multi-pass membrane protein</topology>
    </subcellularLocation>
</comment>
<dbReference type="OrthoDB" id="10021397at2759"/>
<feature type="transmembrane region" description="Helical" evidence="5">
    <location>
        <begin position="238"/>
        <end position="258"/>
    </location>
</feature>
<feature type="domain" description="Major facilitator superfamily (MFS) profile" evidence="6">
    <location>
        <begin position="1"/>
        <end position="463"/>
    </location>
</feature>
<dbReference type="Gene3D" id="1.20.1250.20">
    <property type="entry name" value="MFS general substrate transporter like domains"/>
    <property type="match status" value="1"/>
</dbReference>
<accession>A0A0C2WHJ0</accession>
<feature type="transmembrane region" description="Helical" evidence="5">
    <location>
        <begin position="170"/>
        <end position="192"/>
    </location>
</feature>
<protein>
    <recommendedName>
        <fullName evidence="6">Major facilitator superfamily (MFS) profile domain-containing protein</fullName>
    </recommendedName>
</protein>
<evidence type="ECO:0000256" key="2">
    <source>
        <dbReference type="ARBA" id="ARBA00022692"/>
    </source>
</evidence>
<feature type="transmembrane region" description="Helical" evidence="5">
    <location>
        <begin position="66"/>
        <end position="86"/>
    </location>
</feature>
<dbReference type="InterPro" id="IPR020846">
    <property type="entry name" value="MFS_dom"/>
</dbReference>
<dbReference type="AlphaFoldDB" id="A0A0C2WHJ0"/>
<dbReference type="InterPro" id="IPR036259">
    <property type="entry name" value="MFS_trans_sf"/>
</dbReference>
<keyword evidence="8" id="KW-1185">Reference proteome</keyword>
<feature type="transmembrane region" description="Helical" evidence="5">
    <location>
        <begin position="129"/>
        <end position="149"/>
    </location>
</feature>
<feature type="transmembrane region" description="Helical" evidence="5">
    <location>
        <begin position="298"/>
        <end position="317"/>
    </location>
</feature>
<dbReference type="InterPro" id="IPR011701">
    <property type="entry name" value="MFS"/>
</dbReference>
<feature type="transmembrane region" description="Helical" evidence="5">
    <location>
        <begin position="329"/>
        <end position="348"/>
    </location>
</feature>
<gene>
    <name evidence="7" type="ORF">M408DRAFT_73651</name>
</gene>
<feature type="transmembrane region" description="Helical" evidence="5">
    <location>
        <begin position="40"/>
        <end position="60"/>
    </location>
</feature>
<name>A0A0C2WHJ0_SERVB</name>
<dbReference type="Proteomes" id="UP000054097">
    <property type="component" value="Unassembled WGS sequence"/>
</dbReference>
<dbReference type="EMBL" id="KN824310">
    <property type="protein sequence ID" value="KIM25858.1"/>
    <property type="molecule type" value="Genomic_DNA"/>
</dbReference>
<feature type="non-terminal residue" evidence="7">
    <location>
        <position position="1"/>
    </location>
</feature>
<feature type="transmembrane region" description="Helical" evidence="5">
    <location>
        <begin position="98"/>
        <end position="117"/>
    </location>
</feature>
<dbReference type="SUPFAM" id="SSF103473">
    <property type="entry name" value="MFS general substrate transporter"/>
    <property type="match status" value="1"/>
</dbReference>
<keyword evidence="2 5" id="KW-0812">Transmembrane</keyword>
<dbReference type="GO" id="GO:0005886">
    <property type="term" value="C:plasma membrane"/>
    <property type="evidence" value="ECO:0007669"/>
    <property type="project" value="TreeGrafter"/>
</dbReference>
<evidence type="ECO:0000256" key="5">
    <source>
        <dbReference type="SAM" id="Phobius"/>
    </source>
</evidence>
<sequence length="474" mass="51694">IASQFSALNDLTWVVSAYFFTQTGLVLTYGQLLTITDTKWLYLVVITIFEIGSLLCGVATTMPFLIVGRAIAGIGAAGIFVSILVIIARVTRLEDRPLLFGAFGAVFAVSSVAGPLLGGVFTDKASWRWCFYINLPFGALSILAVIFFLKRQPTVDLPGNAGKTTFQKWMSIDWLGTAFALGMIIPLLLALQWGGNLYEWNDKIIIALFCVFAVMLLVFIFWQCGIMPPMLFKRRTQIGCVISAFLVMMNLIIGTYYLPFYYQASRGRTPTESGIDILPYSKPPFILLGAYSPHIGRYIYFLRFGGCVTAIAAGLLFTIVDVNTSNAKLIGFQILSGFGVGVALQNVIIACQAEWADREELIPQATSVVTFFQLMGGVLGIAIAGAVFANQFRSNIAIYAPGLDPRVTEAVRTTLTVLSRLDADTAQKVISAYVRSLNYVFIISVPISILACLAGFLITDHNVKERGTMGGAMI</sequence>